<evidence type="ECO:0000256" key="6">
    <source>
        <dbReference type="SAM" id="Phobius"/>
    </source>
</evidence>
<evidence type="ECO:0000256" key="3">
    <source>
        <dbReference type="ARBA" id="ARBA00022729"/>
    </source>
</evidence>
<keyword evidence="2" id="KW-0964">Secreted</keyword>
<proteinExistence type="predicted"/>
<evidence type="ECO:0000256" key="2">
    <source>
        <dbReference type="ARBA" id="ARBA00022525"/>
    </source>
</evidence>
<feature type="compositionally biased region" description="Pro residues" evidence="5">
    <location>
        <begin position="88"/>
        <end position="105"/>
    </location>
</feature>
<reference evidence="8" key="1">
    <citation type="submission" date="2015-11" db="EMBL/GenBank/DDBJ databases">
        <title>ICESpy009, a conjugative genetic element carrying mef(E) in Streptococcus pyogenes.</title>
        <authorList>
            <person name="Del Grosso M."/>
            <person name="Camilli R."/>
            <person name="Rizzi E."/>
            <person name="Pietrelli A."/>
            <person name="De Bellis G."/>
            <person name="Pantosti A."/>
        </authorList>
    </citation>
    <scope>NUCLEOTIDE SEQUENCE</scope>
    <source>
        <strain evidence="8">MB56Spyo009</strain>
    </source>
</reference>
<protein>
    <submittedName>
        <fullName evidence="8">Putative peptidase</fullName>
    </submittedName>
</protein>
<dbReference type="EMBL" id="KU056701">
    <property type="protein sequence ID" value="AMW92435.1"/>
    <property type="molecule type" value="Genomic_DNA"/>
</dbReference>
<keyword evidence="6" id="KW-0472">Membrane</keyword>
<accession>A0A146BEW6</accession>
<feature type="domain" description="Gram-positive cocci surface proteins LPxTG" evidence="7">
    <location>
        <begin position="130"/>
        <end position="164"/>
    </location>
</feature>
<feature type="compositionally biased region" description="Pro residues" evidence="5">
    <location>
        <begin position="36"/>
        <end position="45"/>
    </location>
</feature>
<feature type="region of interest" description="Disordered" evidence="5">
    <location>
        <begin position="28"/>
        <end position="135"/>
    </location>
</feature>
<dbReference type="PROSITE" id="PS50847">
    <property type="entry name" value="GRAM_POS_ANCHORING"/>
    <property type="match status" value="1"/>
</dbReference>
<keyword evidence="3" id="KW-0732">Signal</keyword>
<keyword evidence="6" id="KW-0812">Transmembrane</keyword>
<keyword evidence="6" id="KW-1133">Transmembrane helix</keyword>
<feature type="transmembrane region" description="Helical" evidence="6">
    <location>
        <begin position="139"/>
        <end position="156"/>
    </location>
</feature>
<dbReference type="AlphaFoldDB" id="A0A146BEW6"/>
<evidence type="ECO:0000256" key="5">
    <source>
        <dbReference type="SAM" id="MobiDB-lite"/>
    </source>
</evidence>
<keyword evidence="1" id="KW-0134">Cell wall</keyword>
<evidence type="ECO:0000256" key="4">
    <source>
        <dbReference type="ARBA" id="ARBA00023088"/>
    </source>
</evidence>
<keyword evidence="4" id="KW-0572">Peptidoglycan-anchor</keyword>
<evidence type="ECO:0000256" key="1">
    <source>
        <dbReference type="ARBA" id="ARBA00022512"/>
    </source>
</evidence>
<evidence type="ECO:0000313" key="8">
    <source>
        <dbReference type="EMBL" id="AMW92435.1"/>
    </source>
</evidence>
<dbReference type="NCBIfam" id="TIGR01167">
    <property type="entry name" value="LPXTG_anchor"/>
    <property type="match status" value="1"/>
</dbReference>
<dbReference type="Pfam" id="PF00746">
    <property type="entry name" value="Gram_pos_anchor"/>
    <property type="match status" value="1"/>
</dbReference>
<name>A0A146BEW6_STRPY</name>
<dbReference type="InterPro" id="IPR019931">
    <property type="entry name" value="LPXTG_anchor"/>
</dbReference>
<organism evidence="8">
    <name type="scientific">Streptococcus pyogenes</name>
    <dbReference type="NCBI Taxonomy" id="1314"/>
    <lineage>
        <taxon>Bacteria</taxon>
        <taxon>Bacillati</taxon>
        <taxon>Bacillota</taxon>
        <taxon>Bacilli</taxon>
        <taxon>Lactobacillales</taxon>
        <taxon>Streptococcaceae</taxon>
        <taxon>Streptococcus</taxon>
    </lineage>
</organism>
<evidence type="ECO:0000259" key="7">
    <source>
        <dbReference type="PROSITE" id="PS50847"/>
    </source>
</evidence>
<sequence length="164" mass="17899">MFNLPEIEIETKVPEDYPTFDLPKLEIPTPVTDIPNNPPMLPPKPELNIGVPNLPGEFPPTVPEKPRLEIGIVPNEAPKNEKPELELPIPPASEVPNTPEAPTPETPENETPEETMPPTYSRVARNSEVLPNTGDSESAFAAVTGIATILGAFGLVSKRRRKED</sequence>